<dbReference type="SUPFAM" id="SSF56935">
    <property type="entry name" value="Porins"/>
    <property type="match status" value="1"/>
</dbReference>
<evidence type="ECO:0000313" key="2">
    <source>
        <dbReference type="EMBL" id="MFD2935192.1"/>
    </source>
</evidence>
<feature type="chain" id="PRO_5045537409" description="Long-chain fatty acid transport protein" evidence="1">
    <location>
        <begin position="22"/>
        <end position="482"/>
    </location>
</feature>
<feature type="signal peptide" evidence="1">
    <location>
        <begin position="1"/>
        <end position="21"/>
    </location>
</feature>
<dbReference type="EMBL" id="JBHUOM010000012">
    <property type="protein sequence ID" value="MFD2935192.1"/>
    <property type="molecule type" value="Genomic_DNA"/>
</dbReference>
<dbReference type="Gene3D" id="2.40.160.60">
    <property type="entry name" value="Outer membrane protein transport protein (OMPP1/FadL/TodX)"/>
    <property type="match status" value="1"/>
</dbReference>
<proteinExistence type="predicted"/>
<evidence type="ECO:0008006" key="4">
    <source>
        <dbReference type="Google" id="ProtNLM"/>
    </source>
</evidence>
<keyword evidence="1" id="KW-0732">Signal</keyword>
<gene>
    <name evidence="2" type="ORF">ACFS25_15475</name>
</gene>
<sequence>MKTRLVASIFLCLVTVCQAQAQDANYWQANYGPGGYLTPGAVVAYDNNQGFFYVNPALMAINPKTSVSLSANVYQADLLTIKDGVGSGKNLQGISFKINPQMISGTIAFKENRTIALGYALLHNPVLNYQTTQRQDKQMPVLADSYSPGDEYYVGQYAAHNRISQTTAAGAIGVKLSSRWSIGLTAEGQIRTQDFYEQYSSRALVNTPDASVLFPPLINVESSYQAVYWHVGLRIKGGISYDAGAHHIGLVLSSPMLSLKGRAVVTSDLVVSNLHVPDTSIETNLLANGRQTNLPVTYKMPLSIAAGYAVDFEKLQLYLAGEYFLTVPAYNLITPGSGSFIRPDTGSNRLETTELLQLKESRKGVLNVAVGSRYFINPAVSLIGSLRTDFSYNTEDKTGEYKGQVPNINRWNNYHAQLGGTFKRRKFNLRAGLLLTYGQTATYQQPVNFDNPTESSLMLGEVKPVKASFFSTGLLLAYIHNL</sequence>
<accession>A0ABW6AJ41</accession>
<organism evidence="2 3">
    <name type="scientific">Spirosoma flavum</name>
    <dbReference type="NCBI Taxonomy" id="2048557"/>
    <lineage>
        <taxon>Bacteria</taxon>
        <taxon>Pseudomonadati</taxon>
        <taxon>Bacteroidota</taxon>
        <taxon>Cytophagia</taxon>
        <taxon>Cytophagales</taxon>
        <taxon>Cytophagaceae</taxon>
        <taxon>Spirosoma</taxon>
    </lineage>
</organism>
<reference evidence="3" key="1">
    <citation type="journal article" date="2019" name="Int. J. Syst. Evol. Microbiol.">
        <title>The Global Catalogue of Microorganisms (GCM) 10K type strain sequencing project: providing services to taxonomists for standard genome sequencing and annotation.</title>
        <authorList>
            <consortium name="The Broad Institute Genomics Platform"/>
            <consortium name="The Broad Institute Genome Sequencing Center for Infectious Disease"/>
            <person name="Wu L."/>
            <person name="Ma J."/>
        </authorList>
    </citation>
    <scope>NUCLEOTIDE SEQUENCE [LARGE SCALE GENOMIC DNA]</scope>
    <source>
        <strain evidence="3">KCTC 52490</strain>
    </source>
</reference>
<comment type="caution">
    <text evidence="2">The sequence shown here is derived from an EMBL/GenBank/DDBJ whole genome shotgun (WGS) entry which is preliminary data.</text>
</comment>
<protein>
    <recommendedName>
        <fullName evidence="4">Long-chain fatty acid transport protein</fullName>
    </recommendedName>
</protein>
<dbReference type="RefSeq" id="WP_381502644.1">
    <property type="nucleotide sequence ID" value="NZ_JBHUOM010000012.1"/>
</dbReference>
<name>A0ABW6AJ41_9BACT</name>
<evidence type="ECO:0000313" key="3">
    <source>
        <dbReference type="Proteomes" id="UP001597512"/>
    </source>
</evidence>
<dbReference type="Proteomes" id="UP001597512">
    <property type="component" value="Unassembled WGS sequence"/>
</dbReference>
<keyword evidence="3" id="KW-1185">Reference proteome</keyword>
<evidence type="ECO:0000256" key="1">
    <source>
        <dbReference type="SAM" id="SignalP"/>
    </source>
</evidence>